<evidence type="ECO:0000256" key="1">
    <source>
        <dbReference type="SAM" id="Phobius"/>
    </source>
</evidence>
<keyword evidence="1" id="KW-0812">Transmembrane</keyword>
<keyword evidence="1" id="KW-0472">Membrane</keyword>
<protein>
    <submittedName>
        <fullName evidence="2">Uncharacterized protein</fullName>
    </submittedName>
</protein>
<feature type="transmembrane region" description="Helical" evidence="1">
    <location>
        <begin position="92"/>
        <end position="110"/>
    </location>
</feature>
<proteinExistence type="predicted"/>
<feature type="transmembrane region" description="Helical" evidence="1">
    <location>
        <begin position="205"/>
        <end position="225"/>
    </location>
</feature>
<feature type="transmembrane region" description="Helical" evidence="1">
    <location>
        <begin position="160"/>
        <end position="185"/>
    </location>
</feature>
<dbReference type="AlphaFoldDB" id="A0A3B0RSN1"/>
<dbReference type="EMBL" id="UOEC01000116">
    <property type="protein sequence ID" value="VAV94221.1"/>
    <property type="molecule type" value="Genomic_DNA"/>
</dbReference>
<accession>A0A3B0RSN1</accession>
<reference evidence="2" key="1">
    <citation type="submission" date="2018-06" db="EMBL/GenBank/DDBJ databases">
        <authorList>
            <person name="Zhirakovskaya E."/>
        </authorList>
    </citation>
    <scope>NUCLEOTIDE SEQUENCE</scope>
</reference>
<keyword evidence="1" id="KW-1133">Transmembrane helix</keyword>
<organism evidence="2">
    <name type="scientific">hydrothermal vent metagenome</name>
    <dbReference type="NCBI Taxonomy" id="652676"/>
    <lineage>
        <taxon>unclassified sequences</taxon>
        <taxon>metagenomes</taxon>
        <taxon>ecological metagenomes</taxon>
    </lineage>
</organism>
<gene>
    <name evidence="2" type="ORF">MNBD_ALPHA08-10</name>
</gene>
<feature type="transmembrane region" description="Helical" evidence="1">
    <location>
        <begin position="62"/>
        <end position="85"/>
    </location>
</feature>
<evidence type="ECO:0000313" key="2">
    <source>
        <dbReference type="EMBL" id="VAV94221.1"/>
    </source>
</evidence>
<name>A0A3B0RSN1_9ZZZZ</name>
<sequence length="275" mass="30626">MKITTAIVDKTRAYFKPDPEYSFVLDMQFLAFLVGCVAVGLPIVMGIGILSGTCFFQSISHFYYAQFLGSVFVAALVIIGTFLLAYRGESKAETLLATIAGFSAFAIALFPTEGRGCEEMQYAGRILADQINVSSASNAVTIAPATELGQFFELFPAAGILHFASALALFSFLAFYSFFIFTRVIDEQRRKDGTITEVKKLRNKIYIGSGTIIVISILAIGIQALPITDWPWWNENKLTFWFEAAALWAFGISWMVKGRFYGYLLLDERERLGRH</sequence>
<feature type="transmembrane region" description="Helical" evidence="1">
    <location>
        <begin position="245"/>
        <end position="266"/>
    </location>
</feature>
<feature type="transmembrane region" description="Helical" evidence="1">
    <location>
        <begin position="29"/>
        <end position="50"/>
    </location>
</feature>